<accession>A0A0L0F181</accession>
<dbReference type="Gene3D" id="3.30.420.110">
    <property type="entry name" value="MutS, connector domain"/>
    <property type="match status" value="1"/>
</dbReference>
<proteinExistence type="predicted"/>
<feature type="non-terminal residue" evidence="1">
    <location>
        <position position="1"/>
    </location>
</feature>
<dbReference type="AlphaFoldDB" id="A0A0L0F181"/>
<dbReference type="EMBL" id="KQ251426">
    <property type="protein sequence ID" value="KNC70344.1"/>
    <property type="molecule type" value="Genomic_DNA"/>
</dbReference>
<protein>
    <submittedName>
        <fullName evidence="1">Uncharacterized protein</fullName>
    </submittedName>
</protein>
<evidence type="ECO:0000313" key="2">
    <source>
        <dbReference type="Proteomes" id="UP000054560"/>
    </source>
</evidence>
<dbReference type="GO" id="GO:0005524">
    <property type="term" value="F:ATP binding"/>
    <property type="evidence" value="ECO:0007669"/>
    <property type="project" value="InterPro"/>
</dbReference>
<dbReference type="Proteomes" id="UP000054560">
    <property type="component" value="Unassembled WGS sequence"/>
</dbReference>
<dbReference type="STRING" id="667725.A0A0L0F181"/>
<organism evidence="1 2">
    <name type="scientific">Sphaeroforma arctica JP610</name>
    <dbReference type="NCBI Taxonomy" id="667725"/>
    <lineage>
        <taxon>Eukaryota</taxon>
        <taxon>Ichthyosporea</taxon>
        <taxon>Ichthyophonida</taxon>
        <taxon>Sphaeroforma</taxon>
    </lineage>
</organism>
<dbReference type="GO" id="GO:0030983">
    <property type="term" value="F:mismatched DNA binding"/>
    <property type="evidence" value="ECO:0007669"/>
    <property type="project" value="InterPro"/>
</dbReference>
<evidence type="ECO:0000313" key="1">
    <source>
        <dbReference type="EMBL" id="KNC70344.1"/>
    </source>
</evidence>
<gene>
    <name evidence="1" type="ORF">SARC_17132</name>
</gene>
<dbReference type="OrthoDB" id="2144837at2759"/>
<dbReference type="RefSeq" id="XP_014144246.1">
    <property type="nucleotide sequence ID" value="XM_014288771.1"/>
</dbReference>
<dbReference type="InterPro" id="IPR036678">
    <property type="entry name" value="MutS_con_dom_sf"/>
</dbReference>
<reference evidence="1 2" key="1">
    <citation type="submission" date="2011-02" db="EMBL/GenBank/DDBJ databases">
        <title>The Genome Sequence of Sphaeroforma arctica JP610.</title>
        <authorList>
            <consortium name="The Broad Institute Genome Sequencing Platform"/>
            <person name="Russ C."/>
            <person name="Cuomo C."/>
            <person name="Young S.K."/>
            <person name="Zeng Q."/>
            <person name="Gargeya S."/>
            <person name="Alvarado L."/>
            <person name="Berlin A."/>
            <person name="Chapman S.B."/>
            <person name="Chen Z."/>
            <person name="Freedman E."/>
            <person name="Gellesch M."/>
            <person name="Goldberg J."/>
            <person name="Griggs A."/>
            <person name="Gujja S."/>
            <person name="Heilman E."/>
            <person name="Heiman D."/>
            <person name="Howarth C."/>
            <person name="Mehta T."/>
            <person name="Neiman D."/>
            <person name="Pearson M."/>
            <person name="Roberts A."/>
            <person name="Saif S."/>
            <person name="Shea T."/>
            <person name="Shenoy N."/>
            <person name="Sisk P."/>
            <person name="Stolte C."/>
            <person name="Sykes S."/>
            <person name="White J."/>
            <person name="Yandava C."/>
            <person name="Burger G."/>
            <person name="Gray M.W."/>
            <person name="Holland P.W.H."/>
            <person name="King N."/>
            <person name="Lang F.B.F."/>
            <person name="Roger A.J."/>
            <person name="Ruiz-Trillo I."/>
            <person name="Haas B."/>
            <person name="Nusbaum C."/>
            <person name="Birren B."/>
        </authorList>
    </citation>
    <scope>NUCLEOTIDE SEQUENCE [LARGE SCALE GENOMIC DNA]</scope>
    <source>
        <strain evidence="1 2">JP610</strain>
    </source>
</reference>
<feature type="non-terminal residue" evidence="1">
    <location>
        <position position="58"/>
    </location>
</feature>
<dbReference type="GO" id="GO:0006298">
    <property type="term" value="P:mismatch repair"/>
    <property type="evidence" value="ECO:0007669"/>
    <property type="project" value="InterPro"/>
</dbReference>
<name>A0A0L0F181_9EUKA</name>
<keyword evidence="2" id="KW-1185">Reference proteome</keyword>
<sequence>LLKGESKSASVNITEEVASLSALNAIIEYLELLSDEFNFNRFVLENYDLSQYMKLDTA</sequence>
<dbReference type="GeneID" id="25917636"/>